<reference evidence="1" key="1">
    <citation type="submission" date="2011-07" db="EMBL/GenBank/DDBJ databases">
        <title>Some potential microbial weathering related gene sequences of Bacillus mucilaginosus.</title>
        <authorList>
            <person name="Lian B."/>
            <person name="Xiao B."/>
        </authorList>
    </citation>
    <scope>NUCLEOTIDE SEQUENCE</scope>
    <source>
        <strain evidence="1">K02</strain>
    </source>
</reference>
<name>V9IR45_9BACL</name>
<protein>
    <submittedName>
        <fullName evidence="1">Uncharacterized protein</fullName>
    </submittedName>
</protein>
<dbReference type="EMBL" id="JN225036">
    <property type="protein sequence ID" value="AFK65230.1"/>
    <property type="molecule type" value="Genomic_DNA"/>
</dbReference>
<organism evidence="1">
    <name type="scientific">Paenibacillus mucilaginosus K02</name>
    <dbReference type="NCBI Taxonomy" id="997761"/>
    <lineage>
        <taxon>Bacteria</taxon>
        <taxon>Bacillati</taxon>
        <taxon>Bacillota</taxon>
        <taxon>Bacilli</taxon>
        <taxon>Bacillales</taxon>
        <taxon>Paenibacillaceae</taxon>
        <taxon>Paenibacillus</taxon>
    </lineage>
</organism>
<proteinExistence type="predicted"/>
<sequence>MEDFNMKTWHKIVTSAVLSTAIAASGTFPVWGVQGAVAAAVESAGYSLNGSIQAEVKSAAVKTVEDGTQIATVVRLTNTSAKKTRVPEYELRAVTDGGVEYLLTPSASNAKAVQARETVELVYLSTVDGGDFNIASLAFVEVDEYVYPKLETELLRIPVTATDAGRPGADTPAAAWGTAFTIPSLSSKLTYTPQGWSQQLSEKGQTYLITLLAENPTDKRASLPEFRMDALAGGKQYAGVRTEGAPEALEPGEKAYVHYAVNVDNGVEPEELLILTSDAYGEGTAAVSFDVPRLKLSLPETSGVDLAKLPEYKSGTPISFDPLNQIVGENTQVSLVELHRHENPEQGFQTVVAKFKMLNRGTKPVVLPSFQADLTTAGGASYTGSRQVTAAATLVPNVASVVTYSFNVPKSETSETFGIKLSDMKAAAPYVSEIAMIKAPLQKEEEGGTTYKMYPYDVKLGFWTLNSQFSSTTLQYSYKLTMDLDFTVTDDVMVDAGFSKLKFELADTEGRVVASETHGFTGENRLISGRQTLTFSNLQTEQLQYPLTINVYESVETESGTANRLLFKLKQ</sequence>
<accession>V9IR45</accession>
<evidence type="ECO:0000313" key="1">
    <source>
        <dbReference type="EMBL" id="AFK65230.1"/>
    </source>
</evidence>
<dbReference type="AlphaFoldDB" id="V9IR45"/>